<evidence type="ECO:0000313" key="1">
    <source>
        <dbReference type="EMBL" id="KAF6813202.1"/>
    </source>
</evidence>
<sequence length="550" mass="61783">ARGIDTDPARQCVSSKPKSWFRESLGQFSAAGLGDSSLKLKLTKDSGRGGANLWKQVDEEKEALFKLMEEAQRRLLRKAADSGEAKEEIDVRRCSWGQVAAGQYTKVEEDIFKALADIPDIMETIRRYIGIYWQKPDHRFEQRVFNLFRASLKTLRHIMQFFADSKYRKLLGAVGKQNAYKSDLTASLDEMRQCAEAIKEEGCLCQAEETHEVRLNSERSEMVANKVLHFLETHPLFQLRPGDLRKAISGKEATPYDLANLDWSVSSDGKEGMELLMREKRCRAESDKRRLLRLLQYDRDSVPKDISTCLQLGYQLDEKAKARAAAMIGADRFKAFMREVKSSRSLLVNGHEDPAATDGISPLSLVAAELSRLSEEAKAESAPVFVVNYFCAEHQPSPLIAPLSPPSAMIIASFIGQLLSQMTDHRITSDLGFMTEKKWEKVERLQISTLCTVFRKLSRQLPPGGVLWCIVDEISAYEIFGLEQDTDLVIGNLSQLANGAKCGQAVMKLLLTCRSRSLVVSKHFLDVTLDLQEDVEADDSVDWAISTMLS</sequence>
<dbReference type="EMBL" id="WIGN01000055">
    <property type="protein sequence ID" value="KAF6813202.1"/>
    <property type="molecule type" value="Genomic_DNA"/>
</dbReference>
<accession>A0A8H6JHR1</accession>
<name>A0A8H6JHR1_9PEZI</name>
<dbReference type="AlphaFoldDB" id="A0A8H6JHR1"/>
<evidence type="ECO:0000313" key="2">
    <source>
        <dbReference type="Proteomes" id="UP000652219"/>
    </source>
</evidence>
<dbReference type="PANTHER" id="PTHR40619:SF3">
    <property type="entry name" value="FUNGAL STAND N-TERMINAL GOODBYE DOMAIN-CONTAINING PROTEIN"/>
    <property type="match status" value="1"/>
</dbReference>
<comment type="caution">
    <text evidence="1">The sequence shown here is derived from an EMBL/GenBank/DDBJ whole genome shotgun (WGS) entry which is preliminary data.</text>
</comment>
<reference evidence="1 2" key="1">
    <citation type="journal article" date="2020" name="Phytopathology">
        <title>Genome Sequence Resources of Colletotrichum truncatum, C. plurivorum, C. musicola, and C. sojae: Four Species Pathogenic to Soybean (Glycine max).</title>
        <authorList>
            <person name="Rogerio F."/>
            <person name="Boufleur T.R."/>
            <person name="Ciampi-Guillardi M."/>
            <person name="Sukno S.A."/>
            <person name="Thon M.R."/>
            <person name="Massola Junior N.S."/>
            <person name="Baroncelli R."/>
        </authorList>
    </citation>
    <scope>NUCLEOTIDE SEQUENCE [LARGE SCALE GENOMIC DNA]</scope>
    <source>
        <strain evidence="1 2">LFN0009</strain>
    </source>
</reference>
<proteinExistence type="predicted"/>
<gene>
    <name evidence="1" type="ORF">CSOJ01_04713</name>
</gene>
<protein>
    <submittedName>
        <fullName evidence="1">Uncharacterized protein</fullName>
    </submittedName>
</protein>
<keyword evidence="2" id="KW-1185">Reference proteome</keyword>
<dbReference type="PANTHER" id="PTHR40619">
    <property type="entry name" value="FUNGAL STAND N-TERMINAL GOODBYE DOMAIN-CONTAINING PROTEIN"/>
    <property type="match status" value="1"/>
</dbReference>
<dbReference type="Proteomes" id="UP000652219">
    <property type="component" value="Unassembled WGS sequence"/>
</dbReference>
<organism evidence="1 2">
    <name type="scientific">Colletotrichum sojae</name>
    <dbReference type="NCBI Taxonomy" id="2175907"/>
    <lineage>
        <taxon>Eukaryota</taxon>
        <taxon>Fungi</taxon>
        <taxon>Dikarya</taxon>
        <taxon>Ascomycota</taxon>
        <taxon>Pezizomycotina</taxon>
        <taxon>Sordariomycetes</taxon>
        <taxon>Hypocreomycetidae</taxon>
        <taxon>Glomerellales</taxon>
        <taxon>Glomerellaceae</taxon>
        <taxon>Colletotrichum</taxon>
        <taxon>Colletotrichum orchidearum species complex</taxon>
    </lineage>
</organism>
<feature type="non-terminal residue" evidence="1">
    <location>
        <position position="1"/>
    </location>
</feature>